<comment type="caution">
    <text evidence="1">The sequence shown here is derived from an EMBL/GenBank/DDBJ whole genome shotgun (WGS) entry which is preliminary data.</text>
</comment>
<sequence>MLGRFEHVNKSYAQIIKLLGEGVGHEEIARFWGEKEYNPRVRKLVQRARKSFQAFYGETEIEVLKKKLR</sequence>
<name>A0ABX0FC39_9BACL</name>
<gene>
    <name evidence="1" type="ORF">GYN08_15995</name>
</gene>
<dbReference type="Proteomes" id="UP000800303">
    <property type="component" value="Unassembled WGS sequence"/>
</dbReference>
<accession>A0ABX0FC39</accession>
<proteinExistence type="predicted"/>
<evidence type="ECO:0000313" key="1">
    <source>
        <dbReference type="EMBL" id="NGZ76826.1"/>
    </source>
</evidence>
<reference evidence="1 2" key="1">
    <citation type="submission" date="2020-01" db="EMBL/GenBank/DDBJ databases">
        <title>Polyphasic characterisation and genomic insights into a novel alkali tolerant bacterium VR-M41.</title>
        <authorList>
            <person name="Vemuluri V.R."/>
        </authorList>
    </citation>
    <scope>NUCLEOTIDE SEQUENCE [LARGE SCALE GENOMIC DNA]</scope>
    <source>
        <strain evidence="1 2">VR-M41</strain>
    </source>
</reference>
<evidence type="ECO:0000313" key="2">
    <source>
        <dbReference type="Proteomes" id="UP000800303"/>
    </source>
</evidence>
<dbReference type="RefSeq" id="WP_166276036.1">
    <property type="nucleotide sequence ID" value="NZ_JAAFGS010000005.1"/>
</dbReference>
<organism evidence="1 2">
    <name type="scientific">Saccharibacillus alkalitolerans</name>
    <dbReference type="NCBI Taxonomy" id="2705290"/>
    <lineage>
        <taxon>Bacteria</taxon>
        <taxon>Bacillati</taxon>
        <taxon>Bacillota</taxon>
        <taxon>Bacilli</taxon>
        <taxon>Bacillales</taxon>
        <taxon>Paenibacillaceae</taxon>
        <taxon>Saccharibacillus</taxon>
    </lineage>
</organism>
<protein>
    <submittedName>
        <fullName evidence="1">Uncharacterized protein</fullName>
    </submittedName>
</protein>
<keyword evidence="2" id="KW-1185">Reference proteome</keyword>
<dbReference type="EMBL" id="JAAFGS010000005">
    <property type="protein sequence ID" value="NGZ76826.1"/>
    <property type="molecule type" value="Genomic_DNA"/>
</dbReference>